<dbReference type="OrthoDB" id="691231at2"/>
<keyword evidence="11" id="KW-1185">Reference proteome</keyword>
<evidence type="ECO:0000256" key="7">
    <source>
        <dbReference type="SAM" id="SignalP"/>
    </source>
</evidence>
<feature type="domain" description="SusD-like N-terminal" evidence="9">
    <location>
        <begin position="114"/>
        <end position="227"/>
    </location>
</feature>
<dbReference type="Gene3D" id="1.25.40.390">
    <property type="match status" value="1"/>
</dbReference>
<dbReference type="GO" id="GO:0009279">
    <property type="term" value="C:cell outer membrane"/>
    <property type="evidence" value="ECO:0007669"/>
    <property type="project" value="UniProtKB-SubCell"/>
</dbReference>
<dbReference type="EMBL" id="ADLD01000009">
    <property type="protein sequence ID" value="EHB92472.1"/>
    <property type="molecule type" value="Genomic_DNA"/>
</dbReference>
<accession>G5H7M3</accession>
<reference evidence="10 11" key="1">
    <citation type="submission" date="2011-08" db="EMBL/GenBank/DDBJ databases">
        <title>The Genome Sequence of Alistipes indistinctus YIT 12060.</title>
        <authorList>
            <consortium name="The Broad Institute Genome Sequencing Platform"/>
            <person name="Earl A."/>
            <person name="Ward D."/>
            <person name="Feldgarden M."/>
            <person name="Gevers D."/>
            <person name="Morotomi M."/>
            <person name="Young S.K."/>
            <person name="Zeng Q."/>
            <person name="Gargeya S."/>
            <person name="Fitzgerald M."/>
            <person name="Haas B."/>
            <person name="Abouelleil A."/>
            <person name="Alvarado L."/>
            <person name="Arachchi H.M."/>
            <person name="Berlin A."/>
            <person name="Brown A."/>
            <person name="Chapman S.B."/>
            <person name="Chen Z."/>
            <person name="Dunbar C."/>
            <person name="Freedman E."/>
            <person name="Gearin G."/>
            <person name="Gellesch M."/>
            <person name="Goldberg J."/>
            <person name="Griggs A."/>
            <person name="Gujja S."/>
            <person name="Heiman D."/>
            <person name="Howarth C."/>
            <person name="Larson L."/>
            <person name="Lui A."/>
            <person name="MacDonald P.J.P."/>
            <person name="Montmayeur A."/>
            <person name="Murphy C."/>
            <person name="Neiman D."/>
            <person name="Pearson M."/>
            <person name="Priest M."/>
            <person name="Roberts A."/>
            <person name="Saif S."/>
            <person name="Shea T."/>
            <person name="Shenoy N."/>
            <person name="Sisk P."/>
            <person name="Stolte C."/>
            <person name="Sykes S."/>
            <person name="Wortman J."/>
            <person name="Nusbaum C."/>
            <person name="Birren B."/>
        </authorList>
    </citation>
    <scope>NUCLEOTIDE SEQUENCE [LARGE SCALE GENOMIC DNA]</scope>
    <source>
        <strain evidence="10 11">YIT 12060</strain>
    </source>
</reference>
<feature type="domain" description="RagB/SusD" evidence="8">
    <location>
        <begin position="349"/>
        <end position="545"/>
    </location>
</feature>
<evidence type="ECO:0000256" key="3">
    <source>
        <dbReference type="ARBA" id="ARBA00022729"/>
    </source>
</evidence>
<evidence type="ECO:0000256" key="1">
    <source>
        <dbReference type="ARBA" id="ARBA00004442"/>
    </source>
</evidence>
<comment type="subcellular location">
    <subcellularLocation>
        <location evidence="1">Cell outer membrane</location>
    </subcellularLocation>
</comment>
<dbReference type="PROSITE" id="PS51257">
    <property type="entry name" value="PROKAR_LIPOPROTEIN"/>
    <property type="match status" value="1"/>
</dbReference>
<proteinExistence type="inferred from homology"/>
<keyword evidence="5" id="KW-0998">Cell outer membrane</keyword>
<dbReference type="InterPro" id="IPR011990">
    <property type="entry name" value="TPR-like_helical_dom_sf"/>
</dbReference>
<comment type="caution">
    <text evidence="10">The sequence shown here is derived from an EMBL/GenBank/DDBJ whole genome shotgun (WGS) entry which is preliminary data.</text>
</comment>
<dbReference type="AlphaFoldDB" id="G5H7M3"/>
<evidence type="ECO:0000256" key="2">
    <source>
        <dbReference type="ARBA" id="ARBA00006275"/>
    </source>
</evidence>
<dbReference type="GeneID" id="92816313"/>
<evidence type="ECO:0000313" key="10">
    <source>
        <dbReference type="EMBL" id="EHB92472.1"/>
    </source>
</evidence>
<dbReference type="PATRIC" id="fig|742725.3.peg.732"/>
<evidence type="ECO:0000256" key="4">
    <source>
        <dbReference type="ARBA" id="ARBA00023136"/>
    </source>
</evidence>
<organism evidence="10 11">
    <name type="scientific">Alistipes indistinctus YIT 12060</name>
    <dbReference type="NCBI Taxonomy" id="742725"/>
    <lineage>
        <taxon>Bacteria</taxon>
        <taxon>Pseudomonadati</taxon>
        <taxon>Bacteroidota</taxon>
        <taxon>Bacteroidia</taxon>
        <taxon>Bacteroidales</taxon>
        <taxon>Rikenellaceae</taxon>
        <taxon>Alistipes</taxon>
    </lineage>
</organism>
<dbReference type="Pfam" id="PF14322">
    <property type="entry name" value="SusD-like_3"/>
    <property type="match status" value="1"/>
</dbReference>
<dbReference type="STRING" id="742725.HMPREF9450_00676"/>
<dbReference type="InterPro" id="IPR033985">
    <property type="entry name" value="SusD-like_N"/>
</dbReference>
<dbReference type="SUPFAM" id="SSF48452">
    <property type="entry name" value="TPR-like"/>
    <property type="match status" value="1"/>
</dbReference>
<evidence type="ECO:0008006" key="12">
    <source>
        <dbReference type="Google" id="ProtNLM"/>
    </source>
</evidence>
<keyword evidence="3 7" id="KW-0732">Signal</keyword>
<evidence type="ECO:0000313" key="11">
    <source>
        <dbReference type="Proteomes" id="UP000006008"/>
    </source>
</evidence>
<dbReference type="eggNOG" id="ENOG503310S">
    <property type="taxonomic scope" value="Bacteria"/>
</dbReference>
<name>G5H7M3_9BACT</name>
<evidence type="ECO:0000259" key="9">
    <source>
        <dbReference type="Pfam" id="PF14322"/>
    </source>
</evidence>
<dbReference type="Proteomes" id="UP000006008">
    <property type="component" value="Unassembled WGS sequence"/>
</dbReference>
<dbReference type="RefSeq" id="WP_009133482.1">
    <property type="nucleotide sequence ID" value="NZ_CP102250.1"/>
</dbReference>
<protein>
    <recommendedName>
        <fullName evidence="12">RagB/SusD domain-containing protein</fullName>
    </recommendedName>
</protein>
<keyword evidence="4" id="KW-0472">Membrane</keyword>
<gene>
    <name evidence="10" type="ORF">HMPREF9450_00676</name>
</gene>
<feature type="chain" id="PRO_5003477702" description="RagB/SusD domain-containing protein" evidence="7">
    <location>
        <begin position="21"/>
        <end position="545"/>
    </location>
</feature>
<sequence>MKKYLIALSLVGLVSTSCYEKLNIAPPNSITNEQVMELLRTGNDETVTSIMGALAEALPAQIKGGGYVTFNQPYYAYNYQSQGTIREVSGNDVVLGRTTPGGDIGNLYSCTNLTNPAGDDLLGYWKRGYALVHAANKVFNILTEEMVDNSPSKALKSYAGWGYITRAYGYLWLMENFAYPYDPSNASQLGVPIYTVYSDAQPLKARAPQTEVYDSIFKWLDKGIAYMKEGAVDQGNNFTQNGEGKINLGFAYFIQARAALCAHKWDVAVSACDELIKNYPNLMTEDQYVAQNKNDDTGYPFVYYASNSGFTCLNANPENIFGYTNSNKAYGSQNSLFNVMLGSYQMRIDNRLYDLIDANDYRRANFQDFDGMEYGAPSSTGFTEGNQLTLSSYLNVKFAANVGVGMAIGNTTVSDPSIIDYSMFRVAEAYLMKAEALAQQGQDGPAKEVLNLLLAKRAKAGALLTCDNYSSMAGMTALEMVQLQTRIEMWGERGLEWYNNRRWNIPVNRSGSLDHHNPGLTYPVSGMTLPLPDQETQTNPLIVQN</sequence>
<evidence type="ECO:0000256" key="5">
    <source>
        <dbReference type="ARBA" id="ARBA00023237"/>
    </source>
</evidence>
<dbReference type="InterPro" id="IPR012944">
    <property type="entry name" value="SusD_RagB_dom"/>
</dbReference>
<dbReference type="HOGENOM" id="CLU_015553_3_2_10"/>
<evidence type="ECO:0000259" key="8">
    <source>
        <dbReference type="Pfam" id="PF07980"/>
    </source>
</evidence>
<comment type="similarity">
    <text evidence="2">Belongs to the SusD family.</text>
</comment>
<evidence type="ECO:0000256" key="6">
    <source>
        <dbReference type="SAM" id="MobiDB-lite"/>
    </source>
</evidence>
<feature type="compositionally biased region" description="Polar residues" evidence="6">
    <location>
        <begin position="534"/>
        <end position="545"/>
    </location>
</feature>
<dbReference type="Pfam" id="PF07980">
    <property type="entry name" value="SusD_RagB"/>
    <property type="match status" value="1"/>
</dbReference>
<feature type="region of interest" description="Disordered" evidence="6">
    <location>
        <begin position="526"/>
        <end position="545"/>
    </location>
</feature>
<feature type="signal peptide" evidence="7">
    <location>
        <begin position="1"/>
        <end position="20"/>
    </location>
</feature>